<comment type="caution">
    <text evidence="2">The sequence shown here is derived from an EMBL/GenBank/DDBJ whole genome shotgun (WGS) entry which is preliminary data.</text>
</comment>
<accession>A0A834I700</accession>
<keyword evidence="3" id="KW-1185">Reference proteome</keyword>
<proteinExistence type="predicted"/>
<organism evidence="2 3">
    <name type="scientific">Rhynchophorus ferrugineus</name>
    <name type="common">Red palm weevil</name>
    <name type="synonym">Curculio ferrugineus</name>
    <dbReference type="NCBI Taxonomy" id="354439"/>
    <lineage>
        <taxon>Eukaryota</taxon>
        <taxon>Metazoa</taxon>
        <taxon>Ecdysozoa</taxon>
        <taxon>Arthropoda</taxon>
        <taxon>Hexapoda</taxon>
        <taxon>Insecta</taxon>
        <taxon>Pterygota</taxon>
        <taxon>Neoptera</taxon>
        <taxon>Endopterygota</taxon>
        <taxon>Coleoptera</taxon>
        <taxon>Polyphaga</taxon>
        <taxon>Cucujiformia</taxon>
        <taxon>Curculionidae</taxon>
        <taxon>Dryophthorinae</taxon>
        <taxon>Rhynchophorus</taxon>
    </lineage>
</organism>
<evidence type="ECO:0000313" key="3">
    <source>
        <dbReference type="Proteomes" id="UP000625711"/>
    </source>
</evidence>
<evidence type="ECO:0000256" key="1">
    <source>
        <dbReference type="SAM" id="MobiDB-lite"/>
    </source>
</evidence>
<feature type="region of interest" description="Disordered" evidence="1">
    <location>
        <begin position="1"/>
        <end position="23"/>
    </location>
</feature>
<reference evidence="2" key="1">
    <citation type="submission" date="2020-08" db="EMBL/GenBank/DDBJ databases">
        <title>Genome sequencing and assembly of the red palm weevil Rhynchophorus ferrugineus.</title>
        <authorList>
            <person name="Dias G.B."/>
            <person name="Bergman C.M."/>
            <person name="Manee M."/>
        </authorList>
    </citation>
    <scope>NUCLEOTIDE SEQUENCE</scope>
    <source>
        <strain evidence="2">AA-2017</strain>
        <tissue evidence="2">Whole larva</tissue>
    </source>
</reference>
<name>A0A834I700_RHYFE</name>
<dbReference type="AlphaFoldDB" id="A0A834I700"/>
<dbReference type="Proteomes" id="UP000625711">
    <property type="component" value="Unassembled WGS sequence"/>
</dbReference>
<dbReference type="EMBL" id="JAACXV010013735">
    <property type="protein sequence ID" value="KAF7272605.1"/>
    <property type="molecule type" value="Genomic_DNA"/>
</dbReference>
<sequence length="100" mass="11403">MLVTPSATTPRGKKSADYRQHPRNSSLDIQLQCLSPLARCSRVSRGYKSDINDATGDKTSRKIVLMKRNEPPSRNNRRGYICSWLRVGYLGRVRIKKVAR</sequence>
<evidence type="ECO:0000313" key="2">
    <source>
        <dbReference type="EMBL" id="KAF7272605.1"/>
    </source>
</evidence>
<protein>
    <submittedName>
        <fullName evidence="2">Uncharacterized protein</fullName>
    </submittedName>
</protein>
<gene>
    <name evidence="2" type="ORF">GWI33_014617</name>
</gene>